<dbReference type="EMBL" id="JAGSCS010000005">
    <property type="protein sequence ID" value="MBR0575852.1"/>
    <property type="molecule type" value="Genomic_DNA"/>
</dbReference>
<evidence type="ECO:0000259" key="5">
    <source>
        <dbReference type="Pfam" id="PF04073"/>
    </source>
</evidence>
<reference evidence="6" key="1">
    <citation type="submission" date="2021-04" db="EMBL/GenBank/DDBJ databases">
        <title>Proteiniclasticum sedimins sp. nov., an obligate anaerobic bacterium isolated from anaerobic sludge.</title>
        <authorList>
            <person name="Liu J."/>
        </authorList>
    </citation>
    <scope>NUCLEOTIDE SEQUENCE</scope>
    <source>
        <strain evidence="6">BAD-10</strain>
    </source>
</reference>
<dbReference type="NCBIfam" id="TIGR00011">
    <property type="entry name" value="YbaK_EbsC"/>
    <property type="match status" value="1"/>
</dbReference>
<dbReference type="Gene3D" id="3.90.960.10">
    <property type="entry name" value="YbaK/aminoacyl-tRNA synthetase-associated domain"/>
    <property type="match status" value="1"/>
</dbReference>
<evidence type="ECO:0000256" key="2">
    <source>
        <dbReference type="ARBA" id="ARBA00022917"/>
    </source>
</evidence>
<dbReference type="Proteomes" id="UP000675379">
    <property type="component" value="Unassembled WGS sequence"/>
</dbReference>
<keyword evidence="2 4" id="KW-0648">Protein biosynthesis</keyword>
<name>A0A941CPH8_9CLOT</name>
<protein>
    <recommendedName>
        <fullName evidence="4">Cys-tRNA(Pro)/Cys-tRNA(Cys) deacylase</fullName>
        <ecNumber evidence="4">4.2.-.-</ecNumber>
    </recommendedName>
</protein>
<keyword evidence="7" id="KW-1185">Reference proteome</keyword>
<dbReference type="InterPro" id="IPR036754">
    <property type="entry name" value="YbaK/aa-tRNA-synt-asso_dom_sf"/>
</dbReference>
<evidence type="ECO:0000256" key="3">
    <source>
        <dbReference type="ARBA" id="ARBA00023239"/>
    </source>
</evidence>
<dbReference type="RefSeq" id="WP_211800511.1">
    <property type="nucleotide sequence ID" value="NZ_JAGSCS010000005.1"/>
</dbReference>
<dbReference type="Pfam" id="PF04073">
    <property type="entry name" value="tRNA_edit"/>
    <property type="match status" value="1"/>
</dbReference>
<comment type="caution">
    <text evidence="6">The sequence shown here is derived from an EMBL/GenBank/DDBJ whole genome shotgun (WGS) entry which is preliminary data.</text>
</comment>
<sequence>MKIVKTNAMRLLEKEGIPYTHHTFAVNPEGTSPEDIAAQIGRPLELIFKTLVTVGHSKANYVFCLPILAELDLKKAAKAAGEKNIELIDQKDLLKVAGYERGGTSPIGMRKLYPTFLEKTGLSLSQIIVSAGKRGHQLELSPRDLLAVTQGTAVDLLAETRSIF</sequence>
<organism evidence="6 7">
    <name type="scientific">Proteiniclasticum sediminis</name>
    <dbReference type="NCBI Taxonomy" id="2804028"/>
    <lineage>
        <taxon>Bacteria</taxon>
        <taxon>Bacillati</taxon>
        <taxon>Bacillota</taxon>
        <taxon>Clostridia</taxon>
        <taxon>Eubacteriales</taxon>
        <taxon>Clostridiaceae</taxon>
        <taxon>Proteiniclasticum</taxon>
    </lineage>
</organism>
<dbReference type="GO" id="GO:0006412">
    <property type="term" value="P:translation"/>
    <property type="evidence" value="ECO:0007669"/>
    <property type="project" value="UniProtKB-KW"/>
</dbReference>
<evidence type="ECO:0000256" key="4">
    <source>
        <dbReference type="PIRNR" id="PIRNR006181"/>
    </source>
</evidence>
<proteinExistence type="inferred from homology"/>
<evidence type="ECO:0000313" key="6">
    <source>
        <dbReference type="EMBL" id="MBR0575852.1"/>
    </source>
</evidence>
<evidence type="ECO:0000256" key="1">
    <source>
        <dbReference type="ARBA" id="ARBA00009798"/>
    </source>
</evidence>
<feature type="domain" description="YbaK/aminoacyl-tRNA synthetase-associated" evidence="5">
    <location>
        <begin position="28"/>
        <end position="146"/>
    </location>
</feature>
<gene>
    <name evidence="6" type="primary">ybaK</name>
    <name evidence="6" type="ORF">KCG48_05785</name>
</gene>
<dbReference type="AlphaFoldDB" id="A0A941CPH8"/>
<dbReference type="PANTHER" id="PTHR30411">
    <property type="entry name" value="CYTOPLASMIC PROTEIN"/>
    <property type="match status" value="1"/>
</dbReference>
<keyword evidence="3 4" id="KW-0456">Lyase</keyword>
<dbReference type="InterPro" id="IPR007214">
    <property type="entry name" value="YbaK/aa-tRNA-synth-assoc-dom"/>
</dbReference>
<evidence type="ECO:0000313" key="7">
    <source>
        <dbReference type="Proteomes" id="UP000675379"/>
    </source>
</evidence>
<dbReference type="PIRSF" id="PIRSF006181">
    <property type="entry name" value="EbsC_YbaK"/>
    <property type="match status" value="1"/>
</dbReference>
<comment type="similarity">
    <text evidence="1 4">Belongs to the prolyl-tRNA editing family. YbaK/EbsC subfamily.</text>
</comment>
<dbReference type="GO" id="GO:0016829">
    <property type="term" value="F:lyase activity"/>
    <property type="evidence" value="ECO:0007669"/>
    <property type="project" value="UniProtKB-KW"/>
</dbReference>
<dbReference type="SUPFAM" id="SSF55826">
    <property type="entry name" value="YbaK/ProRS associated domain"/>
    <property type="match status" value="1"/>
</dbReference>
<dbReference type="InterPro" id="IPR004369">
    <property type="entry name" value="Prolyl-tRNA_editing_YbaK/EbsC"/>
</dbReference>
<dbReference type="GO" id="GO:0002161">
    <property type="term" value="F:aminoacyl-tRNA deacylase activity"/>
    <property type="evidence" value="ECO:0007669"/>
    <property type="project" value="InterPro"/>
</dbReference>
<dbReference type="EC" id="4.2.-.-" evidence="4"/>
<dbReference type="CDD" id="cd00002">
    <property type="entry name" value="YbaK_deacylase"/>
    <property type="match status" value="1"/>
</dbReference>
<accession>A0A941CPH8</accession>
<dbReference type="PANTHER" id="PTHR30411:SF0">
    <property type="entry name" value="CYS-TRNA(PRO)_CYS-TRNA(CYS) DEACYLASE YBAK"/>
    <property type="match status" value="1"/>
</dbReference>